<accession>A0ABT8ABA6</accession>
<keyword evidence="2 7" id="KW-0479">Metal-binding</keyword>
<comment type="pathway">
    <text evidence="7">Amino-acid degradation; L-histidine degradation into L-glutamate; N-formimidoyl-L-glutamate from L-histidine: step 3/3.</text>
</comment>
<name>A0ABT8ABA6_9PROT</name>
<comment type="subcellular location">
    <subcellularLocation>
        <location evidence="7">Cytoplasm</location>
    </subcellularLocation>
</comment>
<evidence type="ECO:0000256" key="2">
    <source>
        <dbReference type="ARBA" id="ARBA00022723"/>
    </source>
</evidence>
<evidence type="ECO:0000313" key="10">
    <source>
        <dbReference type="Proteomes" id="UP001529369"/>
    </source>
</evidence>
<reference evidence="10" key="1">
    <citation type="journal article" date="2019" name="Int. J. Syst. Evol. Microbiol.">
        <title>The Global Catalogue of Microorganisms (GCM) 10K type strain sequencing project: providing services to taxonomists for standard genome sequencing and annotation.</title>
        <authorList>
            <consortium name="The Broad Institute Genomics Platform"/>
            <consortium name="The Broad Institute Genome Sequencing Center for Infectious Disease"/>
            <person name="Wu L."/>
            <person name="Ma J."/>
        </authorList>
    </citation>
    <scope>NUCLEOTIDE SEQUENCE [LARGE SCALE GENOMIC DNA]</scope>
    <source>
        <strain evidence="10">CECT 7131</strain>
    </source>
</reference>
<proteinExistence type="inferred from homology"/>
<feature type="binding site" evidence="7">
    <location>
        <position position="240"/>
    </location>
    <ligand>
        <name>4-imidazolone-5-propanoate</name>
        <dbReference type="ChEBI" id="CHEBI:77893"/>
    </ligand>
</feature>
<dbReference type="PANTHER" id="PTHR42752:SF1">
    <property type="entry name" value="IMIDAZOLONEPROPIONASE-RELATED"/>
    <property type="match status" value="1"/>
</dbReference>
<comment type="similarity">
    <text evidence="7">Belongs to the metallo-dependent hydrolases superfamily. HutI family.</text>
</comment>
<evidence type="ECO:0000313" key="9">
    <source>
        <dbReference type="EMBL" id="MDN3566609.1"/>
    </source>
</evidence>
<dbReference type="Gene3D" id="3.20.20.140">
    <property type="entry name" value="Metal-dependent hydrolases"/>
    <property type="match status" value="1"/>
</dbReference>
<feature type="binding site" evidence="7">
    <location>
        <position position="316"/>
    </location>
    <ligand>
        <name>N-formimidoyl-L-glutamate</name>
        <dbReference type="ChEBI" id="CHEBI:58928"/>
    </ligand>
</feature>
<dbReference type="GO" id="GO:0050480">
    <property type="term" value="F:imidazolonepropionase activity"/>
    <property type="evidence" value="ECO:0007669"/>
    <property type="project" value="UniProtKB-EC"/>
</dbReference>
<feature type="binding site" evidence="7">
    <location>
        <position position="78"/>
    </location>
    <ligand>
        <name>4-imidazolone-5-propanoate</name>
        <dbReference type="ChEBI" id="CHEBI:77893"/>
    </ligand>
</feature>
<sequence>MSAPFDRVWLNANLATMDGPGLGVIEDGAVAARGGRIAWVGPRAALPGPAAETIDCAGTWILPGLIDCHTHLVFGGDRADEFERRLAGEDYAAILAAGGGILSTMRATRAADEATLLAAALPRARALLAEGVTTLEIKSGYGLEQAAELRQLRVARRIAELLPVSVVTTLLAAHAVPPDYAGRRGDYARLVAEEIIPAAAGLADAVDVFHDRLAFDDADTLLVIAAARRAGLPFKLHGDQHADMGSAALGARHGALSVDHLERADAAGLAAMGAAGTVAVLLPGATYFLREAAMPDIAAMRAAGVRMALATDMNPGSSPAQSLLLMLNLGCTLFRLTVAEALRGVTVEAAAALGLADRGRLAPGLRCDLALFGVTRPAELCYWFGRNPCLGRVFLGRVLEGR</sequence>
<keyword evidence="3 7" id="KW-0378">Hydrolase</keyword>
<feature type="binding site" evidence="7">
    <location>
        <position position="317"/>
    </location>
    <ligand>
        <name>4-imidazolone-5-propanoate</name>
        <dbReference type="ChEBI" id="CHEBI:77893"/>
    </ligand>
</feature>
<dbReference type="EC" id="3.5.2.7" evidence="1 7"/>
<dbReference type="EMBL" id="JAUFPN010000178">
    <property type="protein sequence ID" value="MDN3566609.1"/>
    <property type="molecule type" value="Genomic_DNA"/>
</dbReference>
<evidence type="ECO:0000256" key="4">
    <source>
        <dbReference type="ARBA" id="ARBA00022808"/>
    </source>
</evidence>
<keyword evidence="5 7" id="KW-0862">Zinc</keyword>
<feature type="binding site" evidence="7">
    <location>
        <position position="71"/>
    </location>
    <ligand>
        <name>Fe(3+)</name>
        <dbReference type="ChEBI" id="CHEBI:29034"/>
    </ligand>
</feature>
<feature type="binding site" evidence="7">
    <location>
        <position position="312"/>
    </location>
    <ligand>
        <name>Zn(2+)</name>
        <dbReference type="ChEBI" id="CHEBI:29105"/>
    </ligand>
</feature>
<dbReference type="SUPFAM" id="SSF51338">
    <property type="entry name" value="Composite domain of metallo-dependent hydrolases"/>
    <property type="match status" value="1"/>
</dbReference>
<feature type="binding site" evidence="7">
    <location>
        <position position="237"/>
    </location>
    <ligand>
        <name>Fe(3+)</name>
        <dbReference type="ChEBI" id="CHEBI:29034"/>
    </ligand>
</feature>
<dbReference type="InterPro" id="IPR006680">
    <property type="entry name" value="Amidohydro-rel"/>
</dbReference>
<keyword evidence="6 7" id="KW-0408">Iron</keyword>
<organism evidence="9 10">
    <name type="scientific">Paeniroseomonas aquatica</name>
    <dbReference type="NCBI Taxonomy" id="373043"/>
    <lineage>
        <taxon>Bacteria</taxon>
        <taxon>Pseudomonadati</taxon>
        <taxon>Pseudomonadota</taxon>
        <taxon>Alphaproteobacteria</taxon>
        <taxon>Acetobacterales</taxon>
        <taxon>Acetobacteraceae</taxon>
        <taxon>Paeniroseomonas</taxon>
    </lineage>
</organism>
<evidence type="ECO:0000256" key="3">
    <source>
        <dbReference type="ARBA" id="ARBA00022801"/>
    </source>
</evidence>
<feature type="binding site" evidence="7">
    <location>
        <position position="141"/>
    </location>
    <ligand>
        <name>N-formimidoyl-L-glutamate</name>
        <dbReference type="ChEBI" id="CHEBI:58928"/>
    </ligand>
</feature>
<comment type="function">
    <text evidence="7">Catalyzes the hydrolytic cleavage of the carbon-nitrogen bond in imidazolone-5-propanoate to yield N-formimidoyl-L-glutamate. It is the third step in the universal histidine degradation pathway.</text>
</comment>
<protein>
    <recommendedName>
        <fullName evidence="1 7">Imidazolonepropionase</fullName>
        <ecNumber evidence="1 7">3.5.2.7</ecNumber>
    </recommendedName>
    <alternativeName>
        <fullName evidence="7">Imidazolone-5-propionate hydrolase</fullName>
    </alternativeName>
</protein>
<dbReference type="HAMAP" id="MF_00372">
    <property type="entry name" value="HutI"/>
    <property type="match status" value="1"/>
</dbReference>
<dbReference type="Proteomes" id="UP001529369">
    <property type="component" value="Unassembled WGS sequence"/>
</dbReference>
<feature type="binding site" evidence="7">
    <location>
        <position position="312"/>
    </location>
    <ligand>
        <name>Fe(3+)</name>
        <dbReference type="ChEBI" id="CHEBI:29034"/>
    </ligand>
</feature>
<evidence type="ECO:0000256" key="6">
    <source>
        <dbReference type="ARBA" id="ARBA00023004"/>
    </source>
</evidence>
<feature type="binding site" evidence="7">
    <location>
        <position position="314"/>
    </location>
    <ligand>
        <name>N-formimidoyl-L-glutamate</name>
        <dbReference type="ChEBI" id="CHEBI:58928"/>
    </ligand>
</feature>
<dbReference type="InterPro" id="IPR011059">
    <property type="entry name" value="Metal-dep_hydrolase_composite"/>
</dbReference>
<dbReference type="InterPro" id="IPR005920">
    <property type="entry name" value="HutI"/>
</dbReference>
<feature type="binding site" evidence="7">
    <location>
        <position position="141"/>
    </location>
    <ligand>
        <name>4-imidazolone-5-propanoate</name>
        <dbReference type="ChEBI" id="CHEBI:77893"/>
    </ligand>
</feature>
<evidence type="ECO:0000256" key="1">
    <source>
        <dbReference type="ARBA" id="ARBA00012864"/>
    </source>
</evidence>
<feature type="binding site" evidence="7">
    <location>
        <position position="237"/>
    </location>
    <ligand>
        <name>Zn(2+)</name>
        <dbReference type="ChEBI" id="CHEBI:29105"/>
    </ligand>
</feature>
<dbReference type="Gene3D" id="2.30.40.10">
    <property type="entry name" value="Urease, subunit C, domain 1"/>
    <property type="match status" value="1"/>
</dbReference>
<dbReference type="PANTHER" id="PTHR42752">
    <property type="entry name" value="IMIDAZOLONEPROPIONASE"/>
    <property type="match status" value="1"/>
</dbReference>
<feature type="binding site" evidence="7">
    <location>
        <position position="69"/>
    </location>
    <ligand>
        <name>Zn(2+)</name>
        <dbReference type="ChEBI" id="CHEBI:29105"/>
    </ligand>
</feature>
<comment type="caution">
    <text evidence="9">The sequence shown here is derived from an EMBL/GenBank/DDBJ whole genome shotgun (WGS) entry which is preliminary data.</text>
</comment>
<dbReference type="Pfam" id="PF01979">
    <property type="entry name" value="Amidohydro_1"/>
    <property type="match status" value="1"/>
</dbReference>
<dbReference type="SUPFAM" id="SSF51556">
    <property type="entry name" value="Metallo-dependent hydrolases"/>
    <property type="match status" value="1"/>
</dbReference>
<keyword evidence="10" id="KW-1185">Reference proteome</keyword>
<evidence type="ECO:0000256" key="7">
    <source>
        <dbReference type="HAMAP-Rule" id="MF_00372"/>
    </source>
</evidence>
<gene>
    <name evidence="7 9" type="primary">hutI</name>
    <name evidence="9" type="ORF">QWZ14_19725</name>
</gene>
<dbReference type="InterPro" id="IPR032466">
    <property type="entry name" value="Metal_Hydrolase"/>
</dbReference>
<feature type="domain" description="Amidohydrolase-related" evidence="8">
    <location>
        <begin position="60"/>
        <end position="373"/>
    </location>
</feature>
<feature type="binding site" evidence="7">
    <location>
        <position position="69"/>
    </location>
    <ligand>
        <name>Fe(3+)</name>
        <dbReference type="ChEBI" id="CHEBI:29034"/>
    </ligand>
</feature>
<dbReference type="NCBIfam" id="TIGR01224">
    <property type="entry name" value="hutI"/>
    <property type="match status" value="1"/>
</dbReference>
<comment type="catalytic activity">
    <reaction evidence="7">
        <text>4-imidazolone-5-propanoate + H2O = N-formimidoyl-L-glutamate</text>
        <dbReference type="Rhea" id="RHEA:23660"/>
        <dbReference type="ChEBI" id="CHEBI:15377"/>
        <dbReference type="ChEBI" id="CHEBI:58928"/>
        <dbReference type="ChEBI" id="CHEBI:77893"/>
        <dbReference type="EC" id="3.5.2.7"/>
    </reaction>
</comment>
<comment type="cofactor">
    <cofactor evidence="7">
        <name>Zn(2+)</name>
        <dbReference type="ChEBI" id="CHEBI:29105"/>
    </cofactor>
    <cofactor evidence="7">
        <name>Fe(3+)</name>
        <dbReference type="ChEBI" id="CHEBI:29034"/>
    </cofactor>
    <text evidence="7">Binds 1 zinc or iron ion per subunit.</text>
</comment>
<feature type="binding site" evidence="7">
    <location>
        <position position="71"/>
    </location>
    <ligand>
        <name>Zn(2+)</name>
        <dbReference type="ChEBI" id="CHEBI:29105"/>
    </ligand>
</feature>
<evidence type="ECO:0000256" key="5">
    <source>
        <dbReference type="ARBA" id="ARBA00022833"/>
    </source>
</evidence>
<keyword evidence="4 7" id="KW-0369">Histidine metabolism</keyword>
<feature type="binding site" evidence="7">
    <location>
        <position position="174"/>
    </location>
    <ligand>
        <name>4-imidazolone-5-propanoate</name>
        <dbReference type="ChEBI" id="CHEBI:77893"/>
    </ligand>
</feature>
<dbReference type="RefSeq" id="WP_290318536.1">
    <property type="nucleotide sequence ID" value="NZ_JAUFPN010000178.1"/>
</dbReference>
<keyword evidence="7" id="KW-0963">Cytoplasm</keyword>
<evidence type="ECO:0000259" key="8">
    <source>
        <dbReference type="Pfam" id="PF01979"/>
    </source>
</evidence>